<evidence type="ECO:0000313" key="1">
    <source>
        <dbReference type="EMBL" id="OBS78256.1"/>
    </source>
</evidence>
<dbReference type="EMBL" id="LZPO01027474">
    <property type="protein sequence ID" value="OBS78256.1"/>
    <property type="molecule type" value="Genomic_DNA"/>
</dbReference>
<accession>A0A1A6HJ12</accession>
<dbReference type="STRING" id="56216.A0A1A6HJ12"/>
<keyword evidence="2" id="KW-1185">Reference proteome</keyword>
<dbReference type="OrthoDB" id="757982at2759"/>
<dbReference type="Proteomes" id="UP000092124">
    <property type="component" value="Unassembled WGS sequence"/>
</dbReference>
<dbReference type="AlphaFoldDB" id="A0A1A6HJ12"/>
<reference evidence="1 2" key="1">
    <citation type="submission" date="2016-06" db="EMBL/GenBank/DDBJ databases">
        <title>The Draft Genome Sequence and Annotation of the Desert Woodrat Neotoma lepida.</title>
        <authorList>
            <person name="Campbell M."/>
            <person name="Oakeson K.F."/>
            <person name="Yandell M."/>
            <person name="Halpert J.R."/>
            <person name="Dearing D."/>
        </authorList>
    </citation>
    <scope>NUCLEOTIDE SEQUENCE [LARGE SCALE GENOMIC DNA]</scope>
    <source>
        <strain evidence="1">417</strain>
        <tissue evidence="1">Liver</tissue>
    </source>
</reference>
<evidence type="ECO:0000313" key="2">
    <source>
        <dbReference type="Proteomes" id="UP000092124"/>
    </source>
</evidence>
<name>A0A1A6HJ12_NEOLE</name>
<gene>
    <name evidence="1" type="ORF">A6R68_19355</name>
</gene>
<proteinExistence type="predicted"/>
<organism evidence="1 2">
    <name type="scientific">Neotoma lepida</name>
    <name type="common">Desert woodrat</name>
    <dbReference type="NCBI Taxonomy" id="56216"/>
    <lineage>
        <taxon>Eukaryota</taxon>
        <taxon>Metazoa</taxon>
        <taxon>Chordata</taxon>
        <taxon>Craniata</taxon>
        <taxon>Vertebrata</taxon>
        <taxon>Euteleostomi</taxon>
        <taxon>Mammalia</taxon>
        <taxon>Eutheria</taxon>
        <taxon>Euarchontoglires</taxon>
        <taxon>Glires</taxon>
        <taxon>Rodentia</taxon>
        <taxon>Myomorpha</taxon>
        <taxon>Muroidea</taxon>
        <taxon>Cricetidae</taxon>
        <taxon>Neotominae</taxon>
        <taxon>Neotoma</taxon>
    </lineage>
</organism>
<comment type="caution">
    <text evidence="1">The sequence shown here is derived from an EMBL/GenBank/DDBJ whole genome shotgun (WGS) entry which is preliminary data.</text>
</comment>
<sequence>VSETECLLKELEKMLQQVQEPTARAEEPGREQVGMKSYHFTASGSVTGCTAELDKLSQCSLDAPTGSRFQSYCEEDCIVIDGTGLKAGEHIENITNNLRKIDALIAEF</sequence>
<protein>
    <submittedName>
        <fullName evidence="1">Uncharacterized protein</fullName>
    </submittedName>
</protein>
<feature type="non-terminal residue" evidence="1">
    <location>
        <position position="1"/>
    </location>
</feature>